<evidence type="ECO:0000313" key="1">
    <source>
        <dbReference type="EMBL" id="GAA3508590.1"/>
    </source>
</evidence>
<evidence type="ECO:0000313" key="2">
    <source>
        <dbReference type="Proteomes" id="UP001500459"/>
    </source>
</evidence>
<dbReference type="GO" id="GO:0016787">
    <property type="term" value="F:hydrolase activity"/>
    <property type="evidence" value="ECO:0007669"/>
    <property type="project" value="UniProtKB-KW"/>
</dbReference>
<organism evidence="1 2">
    <name type="scientific">Aquimarina addita</name>
    <dbReference type="NCBI Taxonomy" id="870485"/>
    <lineage>
        <taxon>Bacteria</taxon>
        <taxon>Pseudomonadati</taxon>
        <taxon>Bacteroidota</taxon>
        <taxon>Flavobacteriia</taxon>
        <taxon>Flavobacteriales</taxon>
        <taxon>Flavobacteriaceae</taxon>
        <taxon>Aquimarina</taxon>
    </lineage>
</organism>
<dbReference type="Gene3D" id="3.40.50.1110">
    <property type="entry name" value="SGNH hydrolase"/>
    <property type="match status" value="2"/>
</dbReference>
<sequence length="529" mass="54681">MKHTIKYLAILALGLVACEPEFDNPISDEGTYDSGSADFSNYVALGNSITAGYGGGGLYITGQENSYANILSQQFALAGGGEFTTPFVSDNTGGALLGGTQILENRLVLAFDEDGNPGPARYTGASPTTEIGNILAGPFNNMGVPGAKSFHLTAAAAGYGNIAGVASGLSNPYFVRIASSPTASVIEDAVSQNPTFFSLWIGNNDILGYATSGGIGVDQNEAGNFDPTTYGGNDITNNLVFAGAYEELVTKLTANGAKGVLLNLASVTSLPFFTTVPYDPLSPLDPNFGPQISTLNEVYAGLNQAFAFIGVPERSIVFSETAASAVVIKDESLTDITATLTTVLTPSFGPLAPILAAQFGQARQATAEDLLVLPSSSVIGQLNTDRFAELVGFGLSQEMAGQFSVEGVSLPLADQYVLIPSEQAAIESARASYNATIQSLAAANGLAFYDSASDLEQVANGGIEINGGIITSTFATGGAFTLDGVHPSPRAHAFTANQLLDAIQTTYGAKLPRVDPSDYGTITLSNEVN</sequence>
<dbReference type="InterPro" id="IPR036514">
    <property type="entry name" value="SGNH_hydro_sf"/>
</dbReference>
<dbReference type="EMBL" id="BAABCW010000007">
    <property type="protein sequence ID" value="GAA3508590.1"/>
    <property type="molecule type" value="Genomic_DNA"/>
</dbReference>
<keyword evidence="1" id="KW-0378">Hydrolase</keyword>
<accession>A0ABP6UKZ5</accession>
<keyword evidence="2" id="KW-1185">Reference proteome</keyword>
<dbReference type="RefSeq" id="WP_344927026.1">
    <property type="nucleotide sequence ID" value="NZ_BAABCW010000007.1"/>
</dbReference>
<dbReference type="PROSITE" id="PS51257">
    <property type="entry name" value="PROKAR_LIPOPROTEIN"/>
    <property type="match status" value="1"/>
</dbReference>
<proteinExistence type="predicted"/>
<dbReference type="Proteomes" id="UP001500459">
    <property type="component" value="Unassembled WGS sequence"/>
</dbReference>
<comment type="caution">
    <text evidence="1">The sequence shown here is derived from an EMBL/GenBank/DDBJ whole genome shotgun (WGS) entry which is preliminary data.</text>
</comment>
<dbReference type="SUPFAM" id="SSF52266">
    <property type="entry name" value="SGNH hydrolase"/>
    <property type="match status" value="2"/>
</dbReference>
<protein>
    <submittedName>
        <fullName evidence="1">SGNH/GDSL hydrolase family protein</fullName>
    </submittedName>
</protein>
<reference evidence="2" key="1">
    <citation type="journal article" date="2019" name="Int. J. Syst. Evol. Microbiol.">
        <title>The Global Catalogue of Microorganisms (GCM) 10K type strain sequencing project: providing services to taxonomists for standard genome sequencing and annotation.</title>
        <authorList>
            <consortium name="The Broad Institute Genomics Platform"/>
            <consortium name="The Broad Institute Genome Sequencing Center for Infectious Disease"/>
            <person name="Wu L."/>
            <person name="Ma J."/>
        </authorList>
    </citation>
    <scope>NUCLEOTIDE SEQUENCE [LARGE SCALE GENOMIC DNA]</scope>
    <source>
        <strain evidence="2">JCM 17106</strain>
    </source>
</reference>
<name>A0ABP6UKZ5_9FLAO</name>
<gene>
    <name evidence="1" type="ORF">GCM10022393_20080</name>
</gene>